<keyword evidence="5" id="KW-0812">Transmembrane</keyword>
<keyword evidence="17" id="KW-0175">Coiled coil</keyword>
<keyword evidence="13" id="KW-0804">Transcription</keyword>
<dbReference type="Pfam" id="PF00170">
    <property type="entry name" value="bZIP_1"/>
    <property type="match status" value="1"/>
</dbReference>
<feature type="coiled-coil region" evidence="17">
    <location>
        <begin position="217"/>
        <end position="261"/>
    </location>
</feature>
<accession>A0A8C5C9W3</accession>
<dbReference type="InterPro" id="IPR051381">
    <property type="entry name" value="CREB_ATF_subfamily"/>
</dbReference>
<comment type="function">
    <text evidence="16">Transcriptional activator. Binds the cAMP response element (CRE). Activates transcription through box-B element and CRE. Seems to function synergistically with atf6. Regulates FGF21 transcription.</text>
</comment>
<keyword evidence="9" id="KW-0805">Transcription regulation</keyword>
<evidence type="ECO:0000256" key="7">
    <source>
        <dbReference type="ARBA" id="ARBA00022968"/>
    </source>
</evidence>
<keyword evidence="10" id="KW-0238">DNA-binding</keyword>
<feature type="region of interest" description="Disordered" evidence="18">
    <location>
        <begin position="298"/>
        <end position="393"/>
    </location>
</feature>
<dbReference type="CDD" id="cd14689">
    <property type="entry name" value="bZIP_CREB3"/>
    <property type="match status" value="1"/>
</dbReference>
<keyword evidence="21" id="KW-1185">Reference proteome</keyword>
<dbReference type="GO" id="GO:0005634">
    <property type="term" value="C:nucleus"/>
    <property type="evidence" value="ECO:0007669"/>
    <property type="project" value="TreeGrafter"/>
</dbReference>
<dbReference type="SMART" id="SM00338">
    <property type="entry name" value="BRLZ"/>
    <property type="match status" value="1"/>
</dbReference>
<dbReference type="PANTHER" id="PTHR45996:SF2">
    <property type="entry name" value="CYCLIC AMP-RESPONSIVE ELEMENT-BINDING PROTEIN 3-LIKE PROTEIN 4"/>
    <property type="match status" value="1"/>
</dbReference>
<keyword evidence="12" id="KW-0010">Activator</keyword>
<evidence type="ECO:0000313" key="20">
    <source>
        <dbReference type="Ensembl" id="ENSGMOP00000058885.1"/>
    </source>
</evidence>
<organism evidence="20 21">
    <name type="scientific">Gadus morhua</name>
    <name type="common">Atlantic cod</name>
    <dbReference type="NCBI Taxonomy" id="8049"/>
    <lineage>
        <taxon>Eukaryota</taxon>
        <taxon>Metazoa</taxon>
        <taxon>Chordata</taxon>
        <taxon>Craniata</taxon>
        <taxon>Vertebrata</taxon>
        <taxon>Euteleostomi</taxon>
        <taxon>Actinopterygii</taxon>
        <taxon>Neopterygii</taxon>
        <taxon>Teleostei</taxon>
        <taxon>Neoteleostei</taxon>
        <taxon>Acanthomorphata</taxon>
        <taxon>Zeiogadaria</taxon>
        <taxon>Gadariae</taxon>
        <taxon>Gadiformes</taxon>
        <taxon>Gadoidei</taxon>
        <taxon>Gadidae</taxon>
        <taxon>Gadus</taxon>
    </lineage>
</organism>
<evidence type="ECO:0000256" key="11">
    <source>
        <dbReference type="ARBA" id="ARBA00023136"/>
    </source>
</evidence>
<dbReference type="SUPFAM" id="SSF57959">
    <property type="entry name" value="Leucine zipper domain"/>
    <property type="match status" value="1"/>
</dbReference>
<keyword evidence="14" id="KW-0325">Glycoprotein</keyword>
<keyword evidence="6" id="KW-0256">Endoplasmic reticulum</keyword>
<dbReference type="GO" id="GO:0000978">
    <property type="term" value="F:RNA polymerase II cis-regulatory region sequence-specific DNA binding"/>
    <property type="evidence" value="ECO:0007669"/>
    <property type="project" value="TreeGrafter"/>
</dbReference>
<dbReference type="GO" id="GO:0000981">
    <property type="term" value="F:DNA-binding transcription factor activity, RNA polymerase II-specific"/>
    <property type="evidence" value="ECO:0007669"/>
    <property type="project" value="TreeGrafter"/>
</dbReference>
<keyword evidence="7" id="KW-0735">Signal-anchor</keyword>
<evidence type="ECO:0000256" key="12">
    <source>
        <dbReference type="ARBA" id="ARBA00023159"/>
    </source>
</evidence>
<reference evidence="20" key="1">
    <citation type="submission" date="2025-08" db="UniProtKB">
        <authorList>
            <consortium name="Ensembl"/>
        </authorList>
    </citation>
    <scope>IDENTIFICATION</scope>
</reference>
<evidence type="ECO:0000256" key="10">
    <source>
        <dbReference type="ARBA" id="ARBA00023125"/>
    </source>
</evidence>
<evidence type="ECO:0000313" key="21">
    <source>
        <dbReference type="Proteomes" id="UP000694546"/>
    </source>
</evidence>
<keyword evidence="11" id="KW-0472">Membrane</keyword>
<feature type="domain" description="BZIP" evidence="19">
    <location>
        <begin position="192"/>
        <end position="255"/>
    </location>
</feature>
<keyword evidence="15" id="KW-0539">Nucleus</keyword>
<dbReference type="FunFam" id="1.20.5.170:FF:000042">
    <property type="entry name" value="Cyclic AMP-responsive element-binding protein 3-like protein 3"/>
    <property type="match status" value="1"/>
</dbReference>
<evidence type="ECO:0000256" key="16">
    <source>
        <dbReference type="ARBA" id="ARBA00057520"/>
    </source>
</evidence>
<dbReference type="PANTHER" id="PTHR45996">
    <property type="entry name" value="AGAP001464-PB"/>
    <property type="match status" value="1"/>
</dbReference>
<evidence type="ECO:0000256" key="2">
    <source>
        <dbReference type="ARBA" id="ARBA00009050"/>
    </source>
</evidence>
<evidence type="ECO:0000256" key="14">
    <source>
        <dbReference type="ARBA" id="ARBA00023180"/>
    </source>
</evidence>
<evidence type="ECO:0000256" key="8">
    <source>
        <dbReference type="ARBA" id="ARBA00022989"/>
    </source>
</evidence>
<comment type="similarity">
    <text evidence="2">Belongs to the bZIP family. ATF subfamily.</text>
</comment>
<feature type="compositionally biased region" description="Basic and acidic residues" evidence="18">
    <location>
        <begin position="366"/>
        <end position="379"/>
    </location>
</feature>
<feature type="region of interest" description="Disordered" evidence="18">
    <location>
        <begin position="1"/>
        <end position="26"/>
    </location>
</feature>
<dbReference type="PROSITE" id="PS50217">
    <property type="entry name" value="BZIP"/>
    <property type="match status" value="1"/>
</dbReference>
<evidence type="ECO:0000256" key="4">
    <source>
        <dbReference type="ARBA" id="ARBA00013878"/>
    </source>
</evidence>
<evidence type="ECO:0000256" key="18">
    <source>
        <dbReference type="SAM" id="MobiDB-lite"/>
    </source>
</evidence>
<dbReference type="Gene3D" id="1.20.5.170">
    <property type="match status" value="1"/>
</dbReference>
<feature type="region of interest" description="Disordered" evidence="18">
    <location>
        <begin position="69"/>
        <end position="98"/>
    </location>
</feature>
<comment type="subunit">
    <text evidence="3">Binds DNA as a dimer.</text>
</comment>
<protein>
    <recommendedName>
        <fullName evidence="4">Cyclic AMP-responsive element-binding protein 3-like protein 4</fullName>
    </recommendedName>
</protein>
<comment type="subcellular location">
    <subcellularLocation>
        <location evidence="1">Endoplasmic reticulum membrane</location>
        <topology evidence="1">Single-pass type II membrane protein</topology>
    </subcellularLocation>
</comment>
<evidence type="ECO:0000256" key="3">
    <source>
        <dbReference type="ARBA" id="ARBA00011195"/>
    </source>
</evidence>
<dbReference type="InterPro" id="IPR046347">
    <property type="entry name" value="bZIP_sf"/>
</dbReference>
<name>A0A8C5C9W3_GADMO</name>
<dbReference type="Ensembl" id="ENSGMOT00000064906.1">
    <property type="protein sequence ID" value="ENSGMOP00000058885.1"/>
    <property type="gene ID" value="ENSGMOG00000033516.1"/>
</dbReference>
<evidence type="ECO:0000256" key="17">
    <source>
        <dbReference type="SAM" id="Coils"/>
    </source>
</evidence>
<evidence type="ECO:0000256" key="13">
    <source>
        <dbReference type="ARBA" id="ARBA00023163"/>
    </source>
</evidence>
<keyword evidence="8" id="KW-1133">Transmembrane helix</keyword>
<dbReference type="Proteomes" id="UP000694546">
    <property type="component" value="Chromosome 6"/>
</dbReference>
<dbReference type="GeneTree" id="ENSGT00940000160806"/>
<dbReference type="InterPro" id="IPR004827">
    <property type="entry name" value="bZIP"/>
</dbReference>
<evidence type="ECO:0000256" key="15">
    <source>
        <dbReference type="ARBA" id="ARBA00023242"/>
    </source>
</evidence>
<evidence type="ECO:0000256" key="5">
    <source>
        <dbReference type="ARBA" id="ARBA00022692"/>
    </source>
</evidence>
<dbReference type="OMA" id="WACMRTH"/>
<sequence length="393" mass="42337">MDAEMGSVFLSGGGPEEADGGRASWSLETSFPCSDVLFANPEKPLQDWLVDPSCDSDSESDVLRAIDPNMVFPSGTAGGDPTSESDSGISEDPPPVPAPPTVYQVVYDVSGLGKVAEAPPEEGVISIELGEHLTHSELQIWEAPPAAAGPRSWARAPEPLDLRLTEEEQRLLNQEGIALPNNLPLTKAEERILKKVRRKIRNKQSAQDSRRRRKEYIDGLEGRAAACSAQNKDLQRTVDHLEKHNRSLMAQLRRLQSLIKQTVSKGAQTSTCILIKPKNNTNRHFLLPVISRNILTDPASSVPTPDDAGSSVVQSDPLPPDVSESGPPDDDTKAKPEVTIQPELPASENAVQDDGQSGNTSAVVARRTDPPAMKPKDEAGSLDVGKPAHADEM</sequence>
<evidence type="ECO:0000256" key="6">
    <source>
        <dbReference type="ARBA" id="ARBA00022824"/>
    </source>
</evidence>
<evidence type="ECO:0000256" key="9">
    <source>
        <dbReference type="ARBA" id="ARBA00023015"/>
    </source>
</evidence>
<dbReference type="AlphaFoldDB" id="A0A8C5C9W3"/>
<evidence type="ECO:0000259" key="19">
    <source>
        <dbReference type="PROSITE" id="PS50217"/>
    </source>
</evidence>
<reference evidence="20" key="2">
    <citation type="submission" date="2025-09" db="UniProtKB">
        <authorList>
            <consortium name="Ensembl"/>
        </authorList>
    </citation>
    <scope>IDENTIFICATION</scope>
</reference>
<dbReference type="GO" id="GO:0005789">
    <property type="term" value="C:endoplasmic reticulum membrane"/>
    <property type="evidence" value="ECO:0007669"/>
    <property type="project" value="UniProtKB-SubCell"/>
</dbReference>
<gene>
    <name evidence="20" type="primary">CREB3L4</name>
</gene>
<evidence type="ECO:0000256" key="1">
    <source>
        <dbReference type="ARBA" id="ARBA00004648"/>
    </source>
</evidence>
<proteinExistence type="inferred from homology"/>